<evidence type="ECO:0000259" key="6">
    <source>
        <dbReference type="Pfam" id="PF02709"/>
    </source>
</evidence>
<keyword evidence="3" id="KW-0808">Transferase</keyword>
<comment type="cofactor">
    <cofactor evidence="1">
        <name>Mn(2+)</name>
        <dbReference type="ChEBI" id="CHEBI:29035"/>
    </cofactor>
</comment>
<reference evidence="7" key="2">
    <citation type="submission" date="2025-08" db="UniProtKB">
        <authorList>
            <consortium name="Ensembl"/>
        </authorList>
    </citation>
    <scope>IDENTIFICATION</scope>
</reference>
<dbReference type="Gene3D" id="3.90.550.10">
    <property type="entry name" value="Spore Coat Polysaccharide Biosynthesis Protein SpsA, Chain A"/>
    <property type="match status" value="1"/>
</dbReference>
<dbReference type="PRINTS" id="PR02050">
    <property type="entry name" value="B14GALTRFASE"/>
</dbReference>
<dbReference type="Proteomes" id="UP000694554">
    <property type="component" value="Chromosome 4"/>
</dbReference>
<reference evidence="7" key="3">
    <citation type="submission" date="2025-09" db="UniProtKB">
        <authorList>
            <consortium name="Ensembl"/>
        </authorList>
    </citation>
    <scope>IDENTIFICATION</scope>
</reference>
<dbReference type="InterPro" id="IPR027791">
    <property type="entry name" value="Galactosyl_T_C"/>
</dbReference>
<proteinExistence type="predicted"/>
<sequence length="223" mass="25811">MYHVNCLIFCGLGEVCIGKVGVVFLLLSYCLSSFGLRYSGYFGGVTALSREQFFKVNGFSNNYWGWGGEDDDLRLRMKITRPLPEVGKYTMIFHKRDQGNEVNIERMKLLHQVSRVWRTDGLSSCDYKLLSVDYNPLYVNITERVEDIFLLLIYLAWSSGKRRVPGEMKAEEEGRKVKNEDAANLGPKRWQKDRIRRRAAAVVVLLLWLLPCGRCHLPRYAFQ</sequence>
<dbReference type="InterPro" id="IPR029044">
    <property type="entry name" value="Nucleotide-diphossugar_trans"/>
</dbReference>
<accession>A0A8C9E4J7</accession>
<dbReference type="Ensembl" id="ENSPSNT00000021361.1">
    <property type="protein sequence ID" value="ENSPSNP00000018965.1"/>
    <property type="gene ID" value="ENSPSNG00000013885.1"/>
</dbReference>
<dbReference type="GO" id="GO:0005975">
    <property type="term" value="P:carbohydrate metabolic process"/>
    <property type="evidence" value="ECO:0007669"/>
    <property type="project" value="InterPro"/>
</dbReference>
<dbReference type="GO" id="GO:0008378">
    <property type="term" value="F:galactosyltransferase activity"/>
    <property type="evidence" value="ECO:0007669"/>
    <property type="project" value="TreeGrafter"/>
</dbReference>
<dbReference type="SUPFAM" id="SSF53448">
    <property type="entry name" value="Nucleotide-diphospho-sugar transferases"/>
    <property type="match status" value="1"/>
</dbReference>
<evidence type="ECO:0000256" key="3">
    <source>
        <dbReference type="ARBA" id="ARBA00022679"/>
    </source>
</evidence>
<evidence type="ECO:0000256" key="1">
    <source>
        <dbReference type="ARBA" id="ARBA00001936"/>
    </source>
</evidence>
<keyword evidence="5" id="KW-0472">Membrane</keyword>
<keyword evidence="5" id="KW-0812">Transmembrane</keyword>
<feature type="domain" description="Galactosyltransferase C-terminal" evidence="6">
    <location>
        <begin position="34"/>
        <end position="95"/>
    </location>
</feature>
<dbReference type="PANTHER" id="PTHR19300">
    <property type="entry name" value="BETA-1,4-GALACTOSYLTRANSFERASE"/>
    <property type="match status" value="1"/>
</dbReference>
<comment type="subcellular location">
    <subcellularLocation>
        <location evidence="2">Golgi apparatus membrane</location>
        <topology evidence="2">Single-pass type II membrane protein</topology>
    </subcellularLocation>
</comment>
<dbReference type="GO" id="GO:0000139">
    <property type="term" value="C:Golgi membrane"/>
    <property type="evidence" value="ECO:0007669"/>
    <property type="project" value="UniProtKB-SubCell"/>
</dbReference>
<dbReference type="AlphaFoldDB" id="A0A8C9E4J7"/>
<evidence type="ECO:0000256" key="2">
    <source>
        <dbReference type="ARBA" id="ARBA00004323"/>
    </source>
</evidence>
<dbReference type="PANTHER" id="PTHR19300:SF9">
    <property type="entry name" value="BETA-1,4-GALACTOSYLTRANSFERASE 4"/>
    <property type="match status" value="1"/>
</dbReference>
<evidence type="ECO:0000256" key="5">
    <source>
        <dbReference type="SAM" id="Phobius"/>
    </source>
</evidence>
<name>A0A8C9E4J7_PHOSS</name>
<reference evidence="7" key="1">
    <citation type="submission" date="2019-08" db="EMBL/GenBank/DDBJ databases">
        <title>Phocoena sinus (Vaquita) genome, mPhoSin1, primary haplotype.</title>
        <authorList>
            <person name="Morin P."/>
            <person name="Mountcastle J."/>
            <person name="Fungtammasan C."/>
            <person name="Rhie A."/>
            <person name="Rojas-Bracho L."/>
            <person name="Smith C.R."/>
            <person name="Taylor B.L."/>
            <person name="Gulland F.M.D."/>
            <person name="Musser W."/>
            <person name="Houck M."/>
            <person name="Haase B."/>
            <person name="Paez S."/>
            <person name="Howe K."/>
            <person name="Torrance J."/>
            <person name="Formenti G."/>
            <person name="Phillippy A."/>
            <person name="Ryder O."/>
            <person name="Jarvis E.D."/>
            <person name="Fedrigo O."/>
        </authorList>
    </citation>
    <scope>NUCLEOTIDE SEQUENCE [LARGE SCALE GENOMIC DNA]</scope>
</reference>
<organism evidence="7 8">
    <name type="scientific">Phocoena sinus</name>
    <name type="common">Vaquita</name>
    <dbReference type="NCBI Taxonomy" id="42100"/>
    <lineage>
        <taxon>Eukaryota</taxon>
        <taxon>Metazoa</taxon>
        <taxon>Chordata</taxon>
        <taxon>Craniata</taxon>
        <taxon>Vertebrata</taxon>
        <taxon>Euteleostomi</taxon>
        <taxon>Mammalia</taxon>
        <taxon>Eutheria</taxon>
        <taxon>Laurasiatheria</taxon>
        <taxon>Artiodactyla</taxon>
        <taxon>Whippomorpha</taxon>
        <taxon>Cetacea</taxon>
        <taxon>Odontoceti</taxon>
        <taxon>Phocoenidae</taxon>
        <taxon>Phocoena</taxon>
    </lineage>
</organism>
<evidence type="ECO:0000313" key="7">
    <source>
        <dbReference type="Ensembl" id="ENSPSNP00000018965.1"/>
    </source>
</evidence>
<protein>
    <recommendedName>
        <fullName evidence="6">Galactosyltransferase C-terminal domain-containing protein</fullName>
    </recommendedName>
</protein>
<feature type="transmembrane region" description="Helical" evidence="5">
    <location>
        <begin position="6"/>
        <end position="31"/>
    </location>
</feature>
<evidence type="ECO:0000313" key="8">
    <source>
        <dbReference type="Proteomes" id="UP000694554"/>
    </source>
</evidence>
<dbReference type="Pfam" id="PF02709">
    <property type="entry name" value="Glyco_transf_7C"/>
    <property type="match status" value="1"/>
</dbReference>
<dbReference type="InterPro" id="IPR003859">
    <property type="entry name" value="Galactosyl_T"/>
</dbReference>
<keyword evidence="8" id="KW-1185">Reference proteome</keyword>
<evidence type="ECO:0000256" key="4">
    <source>
        <dbReference type="ARBA" id="ARBA00023211"/>
    </source>
</evidence>
<dbReference type="GeneTree" id="ENSGT00940000158378"/>
<keyword evidence="5" id="KW-1133">Transmembrane helix</keyword>
<keyword evidence="4" id="KW-0464">Manganese</keyword>